<dbReference type="InterPro" id="IPR014710">
    <property type="entry name" value="RmlC-like_jellyroll"/>
</dbReference>
<keyword evidence="6 9" id="KW-0472">Membrane</keyword>
<feature type="transmembrane region" description="Helical" evidence="9">
    <location>
        <begin position="189"/>
        <end position="212"/>
    </location>
</feature>
<feature type="transmembrane region" description="Helical" evidence="9">
    <location>
        <begin position="233"/>
        <end position="250"/>
    </location>
</feature>
<feature type="region of interest" description="Disordered" evidence="8">
    <location>
        <begin position="2014"/>
        <end position="2054"/>
    </location>
</feature>
<keyword evidence="4 9" id="KW-1133">Transmembrane helix</keyword>
<comment type="caution">
    <text evidence="11">The sequence shown here is derived from an EMBL/GenBank/DDBJ whole genome shotgun (WGS) entry which is preliminary data.</text>
</comment>
<feature type="compositionally biased region" description="Acidic residues" evidence="8">
    <location>
        <begin position="2014"/>
        <end position="2025"/>
    </location>
</feature>
<dbReference type="SUPFAM" id="SSF51206">
    <property type="entry name" value="cAMP-binding domain-like"/>
    <property type="match status" value="3"/>
</dbReference>
<dbReference type="EMBL" id="SPLM01000041">
    <property type="protein sequence ID" value="TMW64075.1"/>
    <property type="molecule type" value="Genomic_DNA"/>
</dbReference>
<dbReference type="Gene3D" id="1.10.287.630">
    <property type="entry name" value="Helix hairpin bin"/>
    <property type="match status" value="2"/>
</dbReference>
<gene>
    <name evidence="11" type="ORF">Poli38472_014192</name>
</gene>
<dbReference type="OrthoDB" id="421226at2759"/>
<dbReference type="InterPro" id="IPR018490">
    <property type="entry name" value="cNMP-bd_dom_sf"/>
</dbReference>
<feature type="domain" description="Cyclic nucleotide-binding" evidence="10">
    <location>
        <begin position="1800"/>
        <end position="1894"/>
    </location>
</feature>
<dbReference type="InterPro" id="IPR000595">
    <property type="entry name" value="cNMP-bd_dom"/>
</dbReference>
<keyword evidence="2" id="KW-0813">Transport</keyword>
<proteinExistence type="predicted"/>
<evidence type="ECO:0000256" key="5">
    <source>
        <dbReference type="ARBA" id="ARBA00023065"/>
    </source>
</evidence>
<keyword evidence="12" id="KW-1185">Reference proteome</keyword>
<feature type="transmembrane region" description="Helical" evidence="9">
    <location>
        <begin position="133"/>
        <end position="157"/>
    </location>
</feature>
<evidence type="ECO:0000256" key="7">
    <source>
        <dbReference type="ARBA" id="ARBA00023286"/>
    </source>
</evidence>
<feature type="transmembrane region" description="Helical" evidence="9">
    <location>
        <begin position="88"/>
        <end position="112"/>
    </location>
</feature>
<keyword evidence="7" id="KW-0407">Ion channel</keyword>
<dbReference type="PROSITE" id="PS50042">
    <property type="entry name" value="CNMP_BINDING_3"/>
    <property type="match status" value="3"/>
</dbReference>
<evidence type="ECO:0000256" key="3">
    <source>
        <dbReference type="ARBA" id="ARBA00022692"/>
    </source>
</evidence>
<feature type="domain" description="Cyclic nucleotide-binding" evidence="10">
    <location>
        <begin position="737"/>
        <end position="825"/>
    </location>
</feature>
<dbReference type="PANTHER" id="PTHR45638">
    <property type="entry name" value="CYCLIC NUCLEOTIDE-GATED CATION CHANNEL SUBUNIT A"/>
    <property type="match status" value="1"/>
</dbReference>
<dbReference type="Proteomes" id="UP000794436">
    <property type="component" value="Unassembled WGS sequence"/>
</dbReference>
<feature type="transmembrane region" description="Helical" evidence="9">
    <location>
        <begin position="519"/>
        <end position="540"/>
    </location>
</feature>
<dbReference type="GO" id="GO:0005221">
    <property type="term" value="F:intracellularly cyclic nucleotide-activated monoatomic cation channel activity"/>
    <property type="evidence" value="ECO:0007669"/>
    <property type="project" value="InterPro"/>
</dbReference>
<evidence type="ECO:0000256" key="8">
    <source>
        <dbReference type="SAM" id="MobiDB-lite"/>
    </source>
</evidence>
<feature type="transmembrane region" description="Helical" evidence="9">
    <location>
        <begin position="1592"/>
        <end position="1613"/>
    </location>
</feature>
<dbReference type="GO" id="GO:0016020">
    <property type="term" value="C:membrane"/>
    <property type="evidence" value="ECO:0007669"/>
    <property type="project" value="UniProtKB-SubCell"/>
</dbReference>
<feature type="transmembrane region" description="Helical" evidence="9">
    <location>
        <begin position="58"/>
        <end position="76"/>
    </location>
</feature>
<feature type="transmembrane region" description="Helical" evidence="9">
    <location>
        <begin position="1490"/>
        <end position="1514"/>
    </location>
</feature>
<dbReference type="InterPro" id="IPR050866">
    <property type="entry name" value="CNG_cation_channel"/>
</dbReference>
<feature type="compositionally biased region" description="Polar residues" evidence="8">
    <location>
        <begin position="2036"/>
        <end position="2054"/>
    </location>
</feature>
<feature type="transmembrane region" description="Helical" evidence="9">
    <location>
        <begin position="1031"/>
        <end position="1049"/>
    </location>
</feature>
<dbReference type="Gene3D" id="2.60.120.10">
    <property type="entry name" value="Jelly Rolls"/>
    <property type="match status" value="3"/>
</dbReference>
<dbReference type="Pfam" id="PF00520">
    <property type="entry name" value="Ion_trans"/>
    <property type="match status" value="3"/>
</dbReference>
<dbReference type="InterPro" id="IPR005821">
    <property type="entry name" value="Ion_trans_dom"/>
</dbReference>
<feature type="transmembrane region" description="Helical" evidence="9">
    <location>
        <begin position="1674"/>
        <end position="1705"/>
    </location>
</feature>
<evidence type="ECO:0000313" key="11">
    <source>
        <dbReference type="EMBL" id="TMW64075.1"/>
    </source>
</evidence>
<keyword evidence="5" id="KW-0406">Ion transport</keyword>
<evidence type="ECO:0000256" key="4">
    <source>
        <dbReference type="ARBA" id="ARBA00022989"/>
    </source>
</evidence>
<dbReference type="Pfam" id="PF00027">
    <property type="entry name" value="cNMP_binding"/>
    <property type="match status" value="2"/>
</dbReference>
<protein>
    <recommendedName>
        <fullName evidence="10">Cyclic nucleotide-binding domain-containing protein</fullName>
    </recommendedName>
</protein>
<feature type="transmembrane region" description="Helical" evidence="9">
    <location>
        <begin position="262"/>
        <end position="285"/>
    </location>
</feature>
<dbReference type="SUPFAM" id="SSF81324">
    <property type="entry name" value="Voltage-gated potassium channels"/>
    <property type="match status" value="4"/>
</dbReference>
<keyword evidence="3 9" id="KW-0812">Transmembrane</keyword>
<reference evidence="11" key="1">
    <citation type="submission" date="2019-03" db="EMBL/GenBank/DDBJ databases">
        <title>Long read genome sequence of the mycoparasitic Pythium oligandrum ATCC 38472 isolated from sugarbeet rhizosphere.</title>
        <authorList>
            <person name="Gaulin E."/>
        </authorList>
    </citation>
    <scope>NUCLEOTIDE SEQUENCE</scope>
    <source>
        <strain evidence="11">ATCC 38472_TT</strain>
    </source>
</reference>
<comment type="subcellular location">
    <subcellularLocation>
        <location evidence="1">Membrane</location>
        <topology evidence="1">Multi-pass membrane protein</topology>
    </subcellularLocation>
</comment>
<evidence type="ECO:0000256" key="1">
    <source>
        <dbReference type="ARBA" id="ARBA00004141"/>
    </source>
</evidence>
<name>A0A8K1CIY2_PYTOL</name>
<evidence type="ECO:0000256" key="2">
    <source>
        <dbReference type="ARBA" id="ARBA00022448"/>
    </source>
</evidence>
<evidence type="ECO:0000313" key="12">
    <source>
        <dbReference type="Proteomes" id="UP000794436"/>
    </source>
</evidence>
<feature type="domain" description="Cyclic nucleotide-binding" evidence="10">
    <location>
        <begin position="1217"/>
        <end position="1347"/>
    </location>
</feature>
<dbReference type="PANTHER" id="PTHR45638:SF11">
    <property type="entry name" value="CYCLIC NUCLEOTIDE-GATED CATION CHANNEL SUBUNIT A"/>
    <property type="match status" value="1"/>
</dbReference>
<evidence type="ECO:0000259" key="10">
    <source>
        <dbReference type="PROSITE" id="PS50042"/>
    </source>
</evidence>
<dbReference type="CDD" id="cd00038">
    <property type="entry name" value="CAP_ED"/>
    <property type="match status" value="3"/>
</dbReference>
<feature type="transmembrane region" description="Helical" evidence="9">
    <location>
        <begin position="1114"/>
        <end position="1133"/>
    </location>
</feature>
<organism evidence="11 12">
    <name type="scientific">Pythium oligandrum</name>
    <name type="common">Mycoparasitic fungus</name>
    <dbReference type="NCBI Taxonomy" id="41045"/>
    <lineage>
        <taxon>Eukaryota</taxon>
        <taxon>Sar</taxon>
        <taxon>Stramenopiles</taxon>
        <taxon>Oomycota</taxon>
        <taxon>Peronosporomycetes</taxon>
        <taxon>Pythiales</taxon>
        <taxon>Pythiaceae</taxon>
        <taxon>Pythium</taxon>
    </lineage>
</organism>
<evidence type="ECO:0000256" key="6">
    <source>
        <dbReference type="ARBA" id="ARBA00023136"/>
    </source>
</evidence>
<dbReference type="Gene3D" id="1.10.287.70">
    <property type="match status" value="4"/>
</dbReference>
<feature type="transmembrane region" description="Helical" evidence="9">
    <location>
        <begin position="616"/>
        <end position="636"/>
    </location>
</feature>
<dbReference type="SMART" id="SM00100">
    <property type="entry name" value="cNMP"/>
    <property type="match status" value="3"/>
</dbReference>
<accession>A0A8K1CIY2</accession>
<keyword evidence="7" id="KW-1071">Ligand-gated ion channel</keyword>
<feature type="transmembrane region" description="Helical" evidence="9">
    <location>
        <begin position="1460"/>
        <end position="1478"/>
    </location>
</feature>
<feature type="transmembrane region" description="Helical" evidence="9">
    <location>
        <begin position="1645"/>
        <end position="1662"/>
    </location>
</feature>
<evidence type="ECO:0000256" key="9">
    <source>
        <dbReference type="SAM" id="Phobius"/>
    </source>
</evidence>
<sequence length="2054" mass="235064">MTTPQPHIKRKDPRRSLDQVLKKLATLRSSITGTSLFAEENESAIDPGSRFIKIWHHVLLSCVLLQAFLVPYFIVFDPNAPIEMPVEVYVYLVCDFAFLLDFVVQAHTGYYYDGNLIRDVRKTRRRYLKSRAFLFDLVVIVPLSLLRIDLGSVPHAILEVHKVLRFLKIPRYIASLDDMYAKKFVAMKLLKMVVATVYLSHVVACLRFAFGYDLHHDNHWLPKVPSRRANSRGRYVMSLFWAFGLLSGFFEGELPHRIPEFVFGIFVAMCGFSLFTTLCATFFMISKCESGDSEAAEARINQLKHSLSFHRVPEDLQRKAIDYLRRYYTDVESNDREVMKLLCSSITKDIQIELLRDTTSSQAQKNHVEAHWIARRFLLRECIDADSPIRMIWIYALQAVLVYNWLVIPLDLCFPAFNRPLRYIKAANAVADTVLYVDIYLNLNLSFTLNSEKITDPSRSSIQYLRGSFAFDLLCAFPYSIFDSSTTNARLPRLLRATKLVGHYAEVDRFFHFTNRRRLVVLGLILVMLYHAVACLYFGITNIEGFSPLEEAWLPTNDVYLKKLNNTHYEDINRTIYLAEDHAVRKIAFTEYCRALYYAANVLTGLGKTIEPDSNVQYVAALFFMISGFLITGIVVDNVQKRFTASAYEHKQFYATRTRIQLFLRRQKAPIAIFQRVNSFLDFWWSCHRGAFINQLLADLPVSMRRDILKSIAGPAFQSLALLQGVRPVLEALEDFLVANMKFILYGQGEVVYRQGDYATGIFFLLEGEVCIITNAQNPRGIPLGSFFGTATLHHSESAEGYGEHVSATTGCILLFVSKDHLRAMEEIFPPIATELLHLESRLLRNKLAKTDVNNGGDRRSTTASLSRSSGLNVLANKNVVDAFDPDSPYVIMWETWLFIAMTVQWMTTVFQICFRMKKVRYIQGDIISFVLEASFVADVYIRSRLGYHAYGNKIMDLHVVRRTYFRSRTFVIDAVSLLPLNVVNFLRSPEHRLDVLNINKLLRLFKVPSQLHALENRYLKRTTELRLFKLVYYTLLLSHMFGCMYFDFASNSSRIFTSGLTEVGTEFGNDKWLPGKELESAPLNLQYFASLFWSFGLMSASNQDELPKTIHESIYSVITMTSGFFLFAYVVGNFTDIIELVDGDNREFNEKLASVRLLLWHFKLPKSIEDRVTTFYCFRRYHTITQERHLERFLPPSLLTDIRLVHLKPMIAKVSFLSGMEGSVTRMLVSQFTQVLALRDEFICKHGEEGYDMFFVFTGFLDVLIPVDKADSSTGVAEKKRDGSTATVLDPDDTQCCLLMKVNTLSSGSYFGENGLFTKSLRNASIRASTSCILYKLSRESLELVFDRYPLWKEKVLRIATLQREQARLAHLSAEEQKRSSDEAGGSMLSRLDILNQRAERLEEEMRFVHIKRLESTKEVVKESRWRKIEWFHSVRSTVRRLSNAMLQGSEAQSRVHLIWLRVTVLCTLYMCFVIPYRISIDPLMRSTFMATVIHILQLFCELFFIVDIFFSWNVHRGANAMELYEQSHRSMYVRERLFWDVVAALPIDHLLSDFVDNESLRLLRCAKIFNIIVYLGELSRRSVSYEINRFLSVCLLYTLAIYWCGCLYLAVSMKVGFGEEWQAWLPSKELEIEDPDDPSVKQVALRLLRGLFFGATAFLKKGRTFVPDRSSLYVFTIVVYFVGLLVMSFMLGEIVSLFISYIWNEVEFRKNHIAVELYLDRMKLSDGLKRRTHAFMSSLWSSHAGVHYQSIFEELPESIKSSCIKHIAQKPLRLFVSSIFRLLSVEGKDDLDLLTRSIAQSLKFEGYPRDEKVVTEGSISRAMYFVVKGCLSMESRSHSGIARVVIRKGDFFGDRGLLGCAVSAFTVNTVRACDLLALSSESLLMAINAHTFSGMALLLAQRAHLRLVGKPLKLCSRKDMEDQWGNALIAELRRMQHKPSRTGSRRISILKPLGEVLTQEAKEYLDDLNGIVTSPAEASRVFLSFLALVLPHDPLDGNAFSSLPVIGVTLEEPEESMDPLDGDTETKSHEPGPDTSTVPTTGSQDATPISDP</sequence>
<dbReference type="GO" id="GO:0044877">
    <property type="term" value="F:protein-containing complex binding"/>
    <property type="evidence" value="ECO:0007669"/>
    <property type="project" value="TreeGrafter"/>
</dbReference>